<dbReference type="EMBL" id="BAABGT010000002">
    <property type="protein sequence ID" value="GAA4535274.1"/>
    <property type="molecule type" value="Genomic_DNA"/>
</dbReference>
<dbReference type="RefSeq" id="WP_345411461.1">
    <property type="nucleotide sequence ID" value="NZ_BAABGT010000002.1"/>
</dbReference>
<accession>A0ABP8RC48</accession>
<dbReference type="Proteomes" id="UP001501598">
    <property type="component" value="Unassembled WGS sequence"/>
</dbReference>
<gene>
    <name evidence="1" type="ORF">GCM10023175_00630</name>
</gene>
<organism evidence="1 2">
    <name type="scientific">Pseudonocardia xishanensis</name>
    <dbReference type="NCBI Taxonomy" id="630995"/>
    <lineage>
        <taxon>Bacteria</taxon>
        <taxon>Bacillati</taxon>
        <taxon>Actinomycetota</taxon>
        <taxon>Actinomycetes</taxon>
        <taxon>Pseudonocardiales</taxon>
        <taxon>Pseudonocardiaceae</taxon>
        <taxon>Pseudonocardia</taxon>
    </lineage>
</organism>
<sequence>MSDHSQDDLDRLLGIVDAHLEADELMAEPVTEEELAEARKLVGRFHQRRAVPDDLDLELFLLLAAEVSYRDNPATEAPRSVSAVDPATGGRVVVRAGRAAGSWNVRLGGASAGRYRVTLAWGQEVVAVEIELRDGMTGQAVIPAGPQQSAPDRVRVERLAG</sequence>
<keyword evidence="2" id="KW-1185">Reference proteome</keyword>
<comment type="caution">
    <text evidence="1">The sequence shown here is derived from an EMBL/GenBank/DDBJ whole genome shotgun (WGS) entry which is preliminary data.</text>
</comment>
<name>A0ABP8RC48_9PSEU</name>
<reference evidence="2" key="1">
    <citation type="journal article" date="2019" name="Int. J. Syst. Evol. Microbiol.">
        <title>The Global Catalogue of Microorganisms (GCM) 10K type strain sequencing project: providing services to taxonomists for standard genome sequencing and annotation.</title>
        <authorList>
            <consortium name="The Broad Institute Genomics Platform"/>
            <consortium name="The Broad Institute Genome Sequencing Center for Infectious Disease"/>
            <person name="Wu L."/>
            <person name="Ma J."/>
        </authorList>
    </citation>
    <scope>NUCLEOTIDE SEQUENCE [LARGE SCALE GENOMIC DNA]</scope>
    <source>
        <strain evidence="2">JCM 17906</strain>
    </source>
</reference>
<evidence type="ECO:0000313" key="1">
    <source>
        <dbReference type="EMBL" id="GAA4535274.1"/>
    </source>
</evidence>
<evidence type="ECO:0000313" key="2">
    <source>
        <dbReference type="Proteomes" id="UP001501598"/>
    </source>
</evidence>
<evidence type="ECO:0008006" key="3">
    <source>
        <dbReference type="Google" id="ProtNLM"/>
    </source>
</evidence>
<proteinExistence type="predicted"/>
<protein>
    <recommendedName>
        <fullName evidence="3">Carboxypeptidase regulatory-like domain-containing protein</fullName>
    </recommendedName>
</protein>